<proteinExistence type="inferred from homology"/>
<dbReference type="GeneID" id="24596936"/>
<protein>
    <submittedName>
        <fullName evidence="6">Uncharacterized protein</fullName>
    </submittedName>
</protein>
<evidence type="ECO:0000256" key="3">
    <source>
        <dbReference type="ARBA" id="ARBA00023295"/>
    </source>
</evidence>
<dbReference type="GO" id="GO:0000272">
    <property type="term" value="P:polysaccharide catabolic process"/>
    <property type="evidence" value="ECO:0007669"/>
    <property type="project" value="InterPro"/>
</dbReference>
<dbReference type="RefSeq" id="XP_012801034.2">
    <property type="nucleotide sequence ID" value="XM_012945580.2"/>
</dbReference>
<evidence type="ECO:0000256" key="1">
    <source>
        <dbReference type="ARBA" id="ARBA00005641"/>
    </source>
</evidence>
<evidence type="ECO:0000256" key="2">
    <source>
        <dbReference type="ARBA" id="ARBA00022801"/>
    </source>
</evidence>
<sequence length="833" mass="96905">MKSTRSSKQHKLLGDFMNVLIDALLRLSWIMILLPKFFHSQAHAKVTIDDDTGYFVDPQGFIKLFHGINCVHKVAPFYFPKLLDPHSFRVLRDWGINVIRLEFNWIALKPQENEISREYLDIIETIIDNAGLYGVYIIIDLHQDGLSKRLGAIDAVPNWFMDKIKRPPYLFQYPWPLTKDPSKSQWFLTYATYESAHVFESIYKNVSGIWNYFAEYWMITTSRFGKKDNVLGYNLINEPPPGNFYLNPFLLLPNNAGHSLLSFYDYLVNVIRQTDKNTLIFYESVTYGIYFPFVNGIPGTGIQRVPGLLQDETARKKSVLSYHYYCWLLESTPSTENMPSWKRYLCDKLLLNYAFNNARSIVKYTGGGRFLTEFGLCLPDGNPDSINTVECNAVMSAADRNFESWTYWDGNELFPNLIVDNISLRSFSRTYPQSTAGQPVKLRFDVDSGVFYYAFVPTQKYCTNVDAALLVAEIFVPMSIHYPYGVRTRFVPEQLYYKMYENNTNLMFVYAPCTLINTNIELMEITIIPNQTQYKHSDNNYSHLPTYSKSVSILSTRSSKQHKLLGDFMNVLIDALLRLSWIMILLPKFFHSQAHAKVTIDDDTGYFVDPQGFIKLFHGINCVHKVAPFYFPKLLDPHSFRVLRDWGINVIRLEFNWIALKPQENEISREYLDIIETIIDNAGLYGVYIIIDLHQDGLSKRLGAIDAVPNWFMDKIKRPPYLFQYPWPLTKDPSKSQWFLTYATYESAHVFESIYKNVSGIWNYFAEYWMITTSRFGKKDNVLGYNLINEPPPGNFYLNPFLLLPSKFQVCNILVVLFLNIFIILLYSLFHVF</sequence>
<dbReference type="Gene3D" id="3.20.20.80">
    <property type="entry name" value="Glycosidases"/>
    <property type="match status" value="2"/>
</dbReference>
<dbReference type="Gene3D" id="2.60.40.1180">
    <property type="entry name" value="Golgi alpha-mannosidase II"/>
    <property type="match status" value="1"/>
</dbReference>
<feature type="domain" description="Glycoside hydrolase family 5" evidence="4">
    <location>
        <begin position="87"/>
        <end position="411"/>
    </location>
</feature>
<organism evidence="6 7">
    <name type="scientific">Schistosoma haematobium</name>
    <name type="common">Blood fluke</name>
    <dbReference type="NCBI Taxonomy" id="6185"/>
    <lineage>
        <taxon>Eukaryota</taxon>
        <taxon>Metazoa</taxon>
        <taxon>Spiralia</taxon>
        <taxon>Lophotrochozoa</taxon>
        <taxon>Platyhelminthes</taxon>
        <taxon>Trematoda</taxon>
        <taxon>Digenea</taxon>
        <taxon>Strigeidida</taxon>
        <taxon>Schistosomatoidea</taxon>
        <taxon>Schistosomatidae</taxon>
        <taxon>Schistosoma</taxon>
    </lineage>
</organism>
<dbReference type="InterPro" id="IPR013780">
    <property type="entry name" value="Glyco_hydro_b"/>
</dbReference>
<dbReference type="KEGG" id="shx:MS3_00008243"/>
<dbReference type="InterPro" id="IPR001547">
    <property type="entry name" value="Glyco_hydro_5"/>
</dbReference>
<keyword evidence="2" id="KW-0378">Hydrolase</keyword>
<reference evidence="6" key="4">
    <citation type="journal article" date="2022" name="PLoS Pathog.">
        <title>Chromosome-level genome of Schistosoma haematobium underpins genome-wide explorations of molecular variation.</title>
        <authorList>
            <person name="Stroehlein A.J."/>
            <person name="Korhonen P.K."/>
            <person name="Lee V.V."/>
            <person name="Ralph S.A."/>
            <person name="Mentink-Kane M."/>
            <person name="You H."/>
            <person name="McManus D.P."/>
            <person name="Tchuente L.T."/>
            <person name="Stothard J.R."/>
            <person name="Kaur P."/>
            <person name="Dudchenko O."/>
            <person name="Aiden E.L."/>
            <person name="Yang B."/>
            <person name="Yang H."/>
            <person name="Emery A.M."/>
            <person name="Webster B.L."/>
            <person name="Brindley P.J."/>
            <person name="Rollinson D."/>
            <person name="Chang B.C.H."/>
            <person name="Gasser R.B."/>
            <person name="Young N.D."/>
        </authorList>
    </citation>
    <scope>NUCLEOTIDE SEQUENCE</scope>
</reference>
<evidence type="ECO:0000259" key="4">
    <source>
        <dbReference type="Pfam" id="PF00150"/>
    </source>
</evidence>
<dbReference type="SUPFAM" id="SSF51445">
    <property type="entry name" value="(Trans)glycosidases"/>
    <property type="match status" value="2"/>
</dbReference>
<dbReference type="Pfam" id="PF18564">
    <property type="entry name" value="Glyco_hydro_5_C"/>
    <property type="match status" value="1"/>
</dbReference>
<dbReference type="InterPro" id="IPR017853">
    <property type="entry name" value="GH"/>
</dbReference>
<name>A0A6A5DCP8_SCHHA</name>
<feature type="domain" description="Glycoside hydrolase family 5" evidence="4">
    <location>
        <begin position="639"/>
        <end position="793"/>
    </location>
</feature>
<dbReference type="InterPro" id="IPR052066">
    <property type="entry name" value="Glycosphingolipid_Hydrolases"/>
</dbReference>
<dbReference type="GO" id="GO:0016042">
    <property type="term" value="P:lipid catabolic process"/>
    <property type="evidence" value="ECO:0007669"/>
    <property type="project" value="UniProtKB-ARBA"/>
</dbReference>
<keyword evidence="7" id="KW-1185">Reference proteome</keyword>
<keyword evidence="3" id="KW-0326">Glycosidase</keyword>
<reference evidence="6" key="3">
    <citation type="submission" date="2021-06" db="EMBL/GenBank/DDBJ databases">
        <title>Chromosome-level genome assembly for S. haematobium.</title>
        <authorList>
            <person name="Stroehlein A.J."/>
        </authorList>
    </citation>
    <scope>NUCLEOTIDE SEQUENCE</scope>
</reference>
<dbReference type="PANTHER" id="PTHR31308:SF3">
    <property type="entry name" value="ENDOGLYCOCERAMIDASE"/>
    <property type="match status" value="1"/>
</dbReference>
<reference evidence="6" key="2">
    <citation type="journal article" date="2019" name="Gigascience">
        <title>High-quality Schistosoma haematobium genome achieved by single-molecule and long-range sequencing.</title>
        <authorList>
            <person name="Stroehlein A.J."/>
            <person name="Korhonen P.K."/>
            <person name="Chong T.M."/>
            <person name="Lim Y.L."/>
            <person name="Chan K.G."/>
            <person name="Webster B."/>
            <person name="Rollinson D."/>
            <person name="Brindley P.J."/>
            <person name="Gasser R.B."/>
            <person name="Young N.D."/>
        </authorList>
    </citation>
    <scope>NUCLEOTIDE SEQUENCE</scope>
</reference>
<gene>
    <name evidence="6" type="ORF">MS3_00008243</name>
</gene>
<evidence type="ECO:0000259" key="5">
    <source>
        <dbReference type="Pfam" id="PF18564"/>
    </source>
</evidence>
<dbReference type="GO" id="GO:1901136">
    <property type="term" value="P:carbohydrate derivative catabolic process"/>
    <property type="evidence" value="ECO:0007669"/>
    <property type="project" value="UniProtKB-ARBA"/>
</dbReference>
<dbReference type="GO" id="GO:0004553">
    <property type="term" value="F:hydrolase activity, hydrolyzing O-glycosyl compounds"/>
    <property type="evidence" value="ECO:0007669"/>
    <property type="project" value="InterPro"/>
</dbReference>
<evidence type="ECO:0000313" key="6">
    <source>
        <dbReference type="EMBL" id="KAH9580966.1"/>
    </source>
</evidence>
<dbReference type="Pfam" id="PF00150">
    <property type="entry name" value="Cellulase"/>
    <property type="match status" value="2"/>
</dbReference>
<comment type="caution">
    <text evidence="6">The sequence shown here is derived from an EMBL/GenBank/DDBJ whole genome shotgun (WGS) entry which is preliminary data.</text>
</comment>
<feature type="domain" description="Glycoside hydrolase family 5 C-terminal" evidence="5">
    <location>
        <begin position="429"/>
        <end position="509"/>
    </location>
</feature>
<dbReference type="AlphaFoldDB" id="A0A6A5DCP8"/>
<dbReference type="EMBL" id="AMPZ03000006">
    <property type="protein sequence ID" value="KAH9580966.1"/>
    <property type="molecule type" value="Genomic_DNA"/>
</dbReference>
<accession>A0A6A5DCP8</accession>
<evidence type="ECO:0000313" key="7">
    <source>
        <dbReference type="Proteomes" id="UP000471633"/>
    </source>
</evidence>
<reference evidence="6" key="1">
    <citation type="journal article" date="2012" name="Nat. Genet.">
        <title>Whole-genome sequence of Schistosoma haematobium.</title>
        <authorList>
            <person name="Young N.D."/>
            <person name="Jex A.R."/>
            <person name="Li B."/>
            <person name="Liu S."/>
            <person name="Yang L."/>
            <person name="Xiong Z."/>
            <person name="Li Y."/>
            <person name="Cantacessi C."/>
            <person name="Hall R.S."/>
            <person name="Xu X."/>
            <person name="Chen F."/>
            <person name="Wu X."/>
            <person name="Zerlotini A."/>
            <person name="Oliveira G."/>
            <person name="Hofmann A."/>
            <person name="Zhang G."/>
            <person name="Fang X."/>
            <person name="Kang Y."/>
            <person name="Campbell B.E."/>
            <person name="Loukas A."/>
            <person name="Ranganathan S."/>
            <person name="Rollinson D."/>
            <person name="Rinaldi G."/>
            <person name="Brindley P.J."/>
            <person name="Yang H."/>
            <person name="Wang J."/>
            <person name="Wang J."/>
            <person name="Gasser R.B."/>
        </authorList>
    </citation>
    <scope>NUCLEOTIDE SEQUENCE</scope>
</reference>
<dbReference type="InterPro" id="IPR041036">
    <property type="entry name" value="GH5_C"/>
</dbReference>
<dbReference type="CTD" id="24596936"/>
<comment type="similarity">
    <text evidence="1">Belongs to the glycosyl hydrolase 5 (cellulase A) family.</text>
</comment>
<dbReference type="Proteomes" id="UP000471633">
    <property type="component" value="Unassembled WGS sequence"/>
</dbReference>
<dbReference type="PANTHER" id="PTHR31308">
    <property type="match status" value="1"/>
</dbReference>